<accession>A0A2T2X7R6</accession>
<keyword evidence="1" id="KW-1133">Transmembrane helix</keyword>
<name>A0A2T2X7R6_9FIRM</name>
<comment type="caution">
    <text evidence="2">The sequence shown here is derived from an EMBL/GenBank/DDBJ whole genome shotgun (WGS) entry which is preliminary data.</text>
</comment>
<keyword evidence="1" id="KW-0812">Transmembrane</keyword>
<dbReference type="Proteomes" id="UP000242972">
    <property type="component" value="Unassembled WGS sequence"/>
</dbReference>
<dbReference type="AlphaFoldDB" id="A0A2T2X7R6"/>
<organism evidence="2 3">
    <name type="scientific">Sulfobacillus benefaciens</name>
    <dbReference type="NCBI Taxonomy" id="453960"/>
    <lineage>
        <taxon>Bacteria</taxon>
        <taxon>Bacillati</taxon>
        <taxon>Bacillota</taxon>
        <taxon>Clostridia</taxon>
        <taxon>Eubacteriales</taxon>
        <taxon>Clostridiales Family XVII. Incertae Sedis</taxon>
        <taxon>Sulfobacillus</taxon>
    </lineage>
</organism>
<proteinExistence type="predicted"/>
<sequence>MAADVVDDYRMVPEDFVKHLTATLMIVVVIVLLASILFSVPEAKPLTIRHYAKTHPIGFEEVAIRALDGQGRIANYGPPYNHGTGNVESGIQQMVGILHPINAAQDFILKPLTMAARINPAIRAPLSAFVHASPSQQAFWERQFTIALAHAYHQNGRVILPPGQYGPLAPLMADTLHLGRSGLMSGALIRNPQVVTRFNNQNYLLFLQGAPLHDIAGPLQLKGTQWGIIHPAVKGYPGAWWMTIPTWIYQWPFVANSPANDAIALSLGLGVWLLLAITPWIPVWNQVPKWAGVYRLIWKRYYQEHQEPSDQTGDQGGARSVRSS</sequence>
<reference evidence="2 3" key="1">
    <citation type="journal article" date="2014" name="BMC Genomics">
        <title>Comparison of environmental and isolate Sulfobacillus genomes reveals diverse carbon, sulfur, nitrogen, and hydrogen metabolisms.</title>
        <authorList>
            <person name="Justice N.B."/>
            <person name="Norman A."/>
            <person name="Brown C.T."/>
            <person name="Singh A."/>
            <person name="Thomas B.C."/>
            <person name="Banfield J.F."/>
        </authorList>
    </citation>
    <scope>NUCLEOTIDE SEQUENCE [LARGE SCALE GENOMIC DNA]</scope>
    <source>
        <strain evidence="2">AMDSBA4</strain>
    </source>
</reference>
<dbReference type="EMBL" id="PXYW01000078">
    <property type="protein sequence ID" value="PSR30497.1"/>
    <property type="molecule type" value="Genomic_DNA"/>
</dbReference>
<evidence type="ECO:0000313" key="3">
    <source>
        <dbReference type="Proteomes" id="UP000242972"/>
    </source>
</evidence>
<evidence type="ECO:0000313" key="2">
    <source>
        <dbReference type="EMBL" id="PSR30497.1"/>
    </source>
</evidence>
<keyword evidence="1" id="KW-0472">Membrane</keyword>
<evidence type="ECO:0000256" key="1">
    <source>
        <dbReference type="SAM" id="Phobius"/>
    </source>
</evidence>
<protein>
    <submittedName>
        <fullName evidence="2">Cytochrome B6</fullName>
    </submittedName>
</protein>
<feature type="transmembrane region" description="Helical" evidence="1">
    <location>
        <begin position="262"/>
        <end position="281"/>
    </location>
</feature>
<feature type="transmembrane region" description="Helical" evidence="1">
    <location>
        <begin position="20"/>
        <end position="40"/>
    </location>
</feature>
<gene>
    <name evidence="2" type="ORF">C7B46_17915</name>
</gene>